<evidence type="ECO:0000313" key="6">
    <source>
        <dbReference type="Proteomes" id="UP000245956"/>
    </source>
</evidence>
<name>A0A2U3ECX8_PURLI</name>
<keyword evidence="3" id="KW-0862">Zinc</keyword>
<evidence type="ECO:0000256" key="2">
    <source>
        <dbReference type="ARBA" id="ARBA00022723"/>
    </source>
</evidence>
<sequence length="158" mass="17098">MGPQLQNTTTEKTLYKGSCHCGLISYTVRIDLAAPAPGNKFILSRCNCSYCVKAGSLLAVPVEGSFTLLTPTGGEGALTKYRFGHQIVNHPFCPRCGIATHLGPSSHDAVTRINVLTLDGRVDGRPMEHLRDVKVKYWDGKLGMGLNLGDEPREGGVW</sequence>
<dbReference type="Proteomes" id="UP000245956">
    <property type="component" value="Unassembled WGS sequence"/>
</dbReference>
<feature type="domain" description="CENP-V/GFA" evidence="4">
    <location>
        <begin position="15"/>
        <end position="139"/>
    </location>
</feature>
<evidence type="ECO:0000256" key="3">
    <source>
        <dbReference type="ARBA" id="ARBA00022833"/>
    </source>
</evidence>
<protein>
    <submittedName>
        <fullName evidence="5">Glutathione-dependent formaldehyde-activating family GFA</fullName>
    </submittedName>
</protein>
<accession>A0A2U3ECX8</accession>
<gene>
    <name evidence="5" type="ORF">PCL_10991</name>
</gene>
<comment type="caution">
    <text evidence="5">The sequence shown here is derived from an EMBL/GenBank/DDBJ whole genome shotgun (WGS) entry which is preliminary data.</text>
</comment>
<dbReference type="PANTHER" id="PTHR28620">
    <property type="entry name" value="CENTROMERE PROTEIN V"/>
    <property type="match status" value="1"/>
</dbReference>
<dbReference type="GO" id="GO:0046872">
    <property type="term" value="F:metal ion binding"/>
    <property type="evidence" value="ECO:0007669"/>
    <property type="project" value="UniProtKB-KW"/>
</dbReference>
<dbReference type="Pfam" id="PF04828">
    <property type="entry name" value="GFA"/>
    <property type="match status" value="1"/>
</dbReference>
<reference evidence="5 6" key="1">
    <citation type="journal article" date="2016" name="Front. Microbiol.">
        <title>Genome and transcriptome sequences reveal the specific parasitism of the nematophagous Purpureocillium lilacinum 36-1.</title>
        <authorList>
            <person name="Xie J."/>
            <person name="Li S."/>
            <person name="Mo C."/>
            <person name="Xiao X."/>
            <person name="Peng D."/>
            <person name="Wang G."/>
            <person name="Xiao Y."/>
        </authorList>
    </citation>
    <scope>NUCLEOTIDE SEQUENCE [LARGE SCALE GENOMIC DNA]</scope>
    <source>
        <strain evidence="5 6">36-1</strain>
    </source>
</reference>
<evidence type="ECO:0000259" key="4">
    <source>
        <dbReference type="PROSITE" id="PS51891"/>
    </source>
</evidence>
<dbReference type="Gene3D" id="2.170.150.70">
    <property type="match status" value="1"/>
</dbReference>
<dbReference type="PROSITE" id="PS51891">
    <property type="entry name" value="CENP_V_GFA"/>
    <property type="match status" value="1"/>
</dbReference>
<dbReference type="GO" id="GO:0016846">
    <property type="term" value="F:carbon-sulfur lyase activity"/>
    <property type="evidence" value="ECO:0007669"/>
    <property type="project" value="InterPro"/>
</dbReference>
<keyword evidence="2" id="KW-0479">Metal-binding</keyword>
<dbReference type="InterPro" id="IPR052355">
    <property type="entry name" value="CENP-V-like"/>
</dbReference>
<organism evidence="5 6">
    <name type="scientific">Purpureocillium lilacinum</name>
    <name type="common">Paecilomyces lilacinus</name>
    <dbReference type="NCBI Taxonomy" id="33203"/>
    <lineage>
        <taxon>Eukaryota</taxon>
        <taxon>Fungi</taxon>
        <taxon>Dikarya</taxon>
        <taxon>Ascomycota</taxon>
        <taxon>Pezizomycotina</taxon>
        <taxon>Sordariomycetes</taxon>
        <taxon>Hypocreomycetidae</taxon>
        <taxon>Hypocreales</taxon>
        <taxon>Ophiocordycipitaceae</taxon>
        <taxon>Purpureocillium</taxon>
    </lineage>
</organism>
<dbReference type="SUPFAM" id="SSF51316">
    <property type="entry name" value="Mss4-like"/>
    <property type="match status" value="1"/>
</dbReference>
<dbReference type="AlphaFoldDB" id="A0A2U3ECX8"/>
<dbReference type="InterPro" id="IPR006913">
    <property type="entry name" value="CENP-V/GFA"/>
</dbReference>
<dbReference type="InterPro" id="IPR011057">
    <property type="entry name" value="Mss4-like_sf"/>
</dbReference>
<dbReference type="PANTHER" id="PTHR28620:SF1">
    <property type="entry name" value="CENP-V_GFA DOMAIN-CONTAINING PROTEIN"/>
    <property type="match status" value="1"/>
</dbReference>
<evidence type="ECO:0000256" key="1">
    <source>
        <dbReference type="ARBA" id="ARBA00005495"/>
    </source>
</evidence>
<evidence type="ECO:0000313" key="5">
    <source>
        <dbReference type="EMBL" id="PWI72368.1"/>
    </source>
</evidence>
<proteinExistence type="inferred from homology"/>
<comment type="similarity">
    <text evidence="1">Belongs to the Gfa family.</text>
</comment>
<dbReference type="EMBL" id="LCWV01000006">
    <property type="protein sequence ID" value="PWI72368.1"/>
    <property type="molecule type" value="Genomic_DNA"/>
</dbReference>